<name>A0A2T3KL00_9GAMM</name>
<reference evidence="2 3" key="1">
    <citation type="submission" date="2018-01" db="EMBL/GenBank/DDBJ databases">
        <title>Whole genome sequencing of Histamine producing bacteria.</title>
        <authorList>
            <person name="Butler K."/>
        </authorList>
    </citation>
    <scope>NUCLEOTIDE SEQUENCE [LARGE SCALE GENOMIC DNA]</scope>
    <source>
        <strain evidence="2 3">FS-7.2</strain>
    </source>
</reference>
<dbReference type="Proteomes" id="UP000241426">
    <property type="component" value="Unassembled WGS sequence"/>
</dbReference>
<dbReference type="EMBL" id="PYNF01000003">
    <property type="protein sequence ID" value="PSV00333.1"/>
    <property type="molecule type" value="Genomic_DNA"/>
</dbReference>
<comment type="caution">
    <text evidence="2">The sequence shown here is derived from an EMBL/GenBank/DDBJ whole genome shotgun (WGS) entry which is preliminary data.</text>
</comment>
<protein>
    <submittedName>
        <fullName evidence="2">Uncharacterized protein</fullName>
    </submittedName>
</protein>
<sequence>MNEYDYSKTIDIVDSYNYAKAVVFVGRSLQEICIFGIITIIIVCLLFQIGRIKRDFSECRNSNKIKPLDKKHPKKQSKKRTWLPE</sequence>
<gene>
    <name evidence="2" type="ORF">C9J27_04195</name>
</gene>
<evidence type="ECO:0000313" key="3">
    <source>
        <dbReference type="Proteomes" id="UP000241426"/>
    </source>
</evidence>
<dbReference type="RefSeq" id="WP_107288963.1">
    <property type="nucleotide sequence ID" value="NZ_PYNF01000003.1"/>
</dbReference>
<dbReference type="AlphaFoldDB" id="A0A2T3KL00"/>
<keyword evidence="1" id="KW-0472">Membrane</keyword>
<evidence type="ECO:0000256" key="1">
    <source>
        <dbReference type="SAM" id="Phobius"/>
    </source>
</evidence>
<proteinExistence type="predicted"/>
<accession>A0A2T3KL00</accession>
<keyword evidence="1" id="KW-0812">Transmembrane</keyword>
<evidence type="ECO:0000313" key="2">
    <source>
        <dbReference type="EMBL" id="PSV00333.1"/>
    </source>
</evidence>
<organism evidence="2 3">
    <name type="scientific">Photobacterium kishitanii</name>
    <dbReference type="NCBI Taxonomy" id="318456"/>
    <lineage>
        <taxon>Bacteria</taxon>
        <taxon>Pseudomonadati</taxon>
        <taxon>Pseudomonadota</taxon>
        <taxon>Gammaproteobacteria</taxon>
        <taxon>Vibrionales</taxon>
        <taxon>Vibrionaceae</taxon>
        <taxon>Photobacterium</taxon>
    </lineage>
</organism>
<keyword evidence="1" id="KW-1133">Transmembrane helix</keyword>
<feature type="transmembrane region" description="Helical" evidence="1">
    <location>
        <begin position="28"/>
        <end position="47"/>
    </location>
</feature>